<keyword evidence="2" id="KW-1133">Transmembrane helix</keyword>
<feature type="transmembrane region" description="Helical" evidence="2">
    <location>
        <begin position="153"/>
        <end position="174"/>
    </location>
</feature>
<gene>
    <name evidence="3" type="ORF">SASPL_154740</name>
</gene>
<evidence type="ECO:0008006" key="5">
    <source>
        <dbReference type="Google" id="ProtNLM"/>
    </source>
</evidence>
<dbReference type="GO" id="GO:0005634">
    <property type="term" value="C:nucleus"/>
    <property type="evidence" value="ECO:0007669"/>
    <property type="project" value="TreeGrafter"/>
</dbReference>
<dbReference type="PANTHER" id="PTHR11787:SF4">
    <property type="entry name" value="CHM, RAB ESCORT PROTEIN 1"/>
    <property type="match status" value="1"/>
</dbReference>
<dbReference type="GO" id="GO:0007264">
    <property type="term" value="P:small GTPase-mediated signal transduction"/>
    <property type="evidence" value="ECO:0007669"/>
    <property type="project" value="InterPro"/>
</dbReference>
<name>A0A8X8YYR2_SALSN</name>
<evidence type="ECO:0000256" key="1">
    <source>
        <dbReference type="ARBA" id="ARBA00005593"/>
    </source>
</evidence>
<sequence length="467" mass="50439">MSPIRVNLIRPLSLVGFVTRCTFSWLCVFSVFVAEGVEAVGCGADGTVGARGEIASAGGLSALWGVMTELALCVMTIKGLAEPELVGAGEVPVDELLQAHPLEVSLSSAVPDLCPYENSEMFSNANGAIIYPIYGQGELSQAFCRRAAVKGCIYILPMSFFAVFSNLAICSILYTGCSPHNQNLDPPCLGTTIPAILMVYRVKIVLRMPITALIMDKDGRTYQGVRLASGQELSSPLLILAPSFTIPKTSSPGVEVTNSNDKSPSNAEGNVARGICIAKNSVKSEAANCLVFFPPRSLYPEQKTSVRVLQLSSNVGICPSNTEVSSIIQHVLLCLPNFRFVTYLSAVCDEAVEGKKLLNAAVNALFHIAVSSSPENNEIDNLREHTEEKPCLLWSALYIQDLTKFHGAACNSIRFTPMPDEHLHYDDILDATEKLFKELFPNEDFFATASTSDSDEHLDDGNTESDP</sequence>
<comment type="similarity">
    <text evidence="1">Belongs to the Rab GDI family.</text>
</comment>
<dbReference type="GO" id="GO:0016192">
    <property type="term" value="P:vesicle-mediated transport"/>
    <property type="evidence" value="ECO:0007669"/>
    <property type="project" value="TreeGrafter"/>
</dbReference>
<dbReference type="InterPro" id="IPR018203">
    <property type="entry name" value="GDP_dissociation_inhibitor"/>
</dbReference>
<dbReference type="EMBL" id="PNBA02000022">
    <property type="protein sequence ID" value="KAG6385857.1"/>
    <property type="molecule type" value="Genomic_DNA"/>
</dbReference>
<dbReference type="GO" id="GO:0005968">
    <property type="term" value="C:Rab-protein geranylgeranyltransferase complex"/>
    <property type="evidence" value="ECO:0007669"/>
    <property type="project" value="TreeGrafter"/>
</dbReference>
<accession>A0A8X8YYR2</accession>
<dbReference type="AlphaFoldDB" id="A0A8X8YYR2"/>
<keyword evidence="2" id="KW-0472">Membrane</keyword>
<dbReference type="SUPFAM" id="SSF54373">
    <property type="entry name" value="FAD-linked reductases, C-terminal domain"/>
    <property type="match status" value="1"/>
</dbReference>
<dbReference type="PANTHER" id="PTHR11787">
    <property type="entry name" value="RAB GDP-DISSOCIATION INHIBITOR"/>
    <property type="match status" value="1"/>
</dbReference>
<reference evidence="3" key="2">
    <citation type="submission" date="2020-08" db="EMBL/GenBank/DDBJ databases">
        <title>Plant Genome Project.</title>
        <authorList>
            <person name="Zhang R.-G."/>
        </authorList>
    </citation>
    <scope>NUCLEOTIDE SEQUENCE</scope>
    <source>
        <strain evidence="3">Huo1</strain>
        <tissue evidence="3">Leaf</tissue>
    </source>
</reference>
<dbReference type="GO" id="GO:0005092">
    <property type="term" value="F:GDP-dissociation inhibitor activity"/>
    <property type="evidence" value="ECO:0007669"/>
    <property type="project" value="InterPro"/>
</dbReference>
<protein>
    <recommendedName>
        <fullName evidence="5">Rab proteins geranylgeranyltransferase component A</fullName>
    </recommendedName>
</protein>
<evidence type="ECO:0000256" key="2">
    <source>
        <dbReference type="SAM" id="Phobius"/>
    </source>
</evidence>
<evidence type="ECO:0000313" key="4">
    <source>
        <dbReference type="Proteomes" id="UP000298416"/>
    </source>
</evidence>
<reference evidence="3" key="1">
    <citation type="submission" date="2018-01" db="EMBL/GenBank/DDBJ databases">
        <authorList>
            <person name="Mao J.F."/>
        </authorList>
    </citation>
    <scope>NUCLEOTIDE SEQUENCE</scope>
    <source>
        <strain evidence="3">Huo1</strain>
        <tissue evidence="3">Leaf</tissue>
    </source>
</reference>
<dbReference type="Gene3D" id="3.50.50.60">
    <property type="entry name" value="FAD/NAD(P)-binding domain"/>
    <property type="match status" value="1"/>
</dbReference>
<keyword evidence="2" id="KW-0812">Transmembrane</keyword>
<organism evidence="3">
    <name type="scientific">Salvia splendens</name>
    <name type="common">Scarlet sage</name>
    <dbReference type="NCBI Taxonomy" id="180675"/>
    <lineage>
        <taxon>Eukaryota</taxon>
        <taxon>Viridiplantae</taxon>
        <taxon>Streptophyta</taxon>
        <taxon>Embryophyta</taxon>
        <taxon>Tracheophyta</taxon>
        <taxon>Spermatophyta</taxon>
        <taxon>Magnoliopsida</taxon>
        <taxon>eudicotyledons</taxon>
        <taxon>Gunneridae</taxon>
        <taxon>Pentapetalae</taxon>
        <taxon>asterids</taxon>
        <taxon>lamiids</taxon>
        <taxon>Lamiales</taxon>
        <taxon>Lamiaceae</taxon>
        <taxon>Nepetoideae</taxon>
        <taxon>Mentheae</taxon>
        <taxon>Salviinae</taxon>
        <taxon>Salvia</taxon>
        <taxon>Salvia subgen. Calosphace</taxon>
        <taxon>core Calosphace</taxon>
    </lineage>
</organism>
<proteinExistence type="inferred from homology"/>
<comment type="caution">
    <text evidence="3">The sequence shown here is derived from an EMBL/GenBank/DDBJ whole genome shotgun (WGS) entry which is preliminary data.</text>
</comment>
<dbReference type="Proteomes" id="UP000298416">
    <property type="component" value="Unassembled WGS sequence"/>
</dbReference>
<evidence type="ECO:0000313" key="3">
    <source>
        <dbReference type="EMBL" id="KAG6385857.1"/>
    </source>
</evidence>
<dbReference type="InterPro" id="IPR036188">
    <property type="entry name" value="FAD/NAD-bd_sf"/>
</dbReference>
<dbReference type="GO" id="GO:0005829">
    <property type="term" value="C:cytosol"/>
    <property type="evidence" value="ECO:0007669"/>
    <property type="project" value="TreeGrafter"/>
</dbReference>
<keyword evidence="4" id="KW-1185">Reference proteome</keyword>